<organism evidence="2 3">
    <name type="scientific">Diploscapter pachys</name>
    <dbReference type="NCBI Taxonomy" id="2018661"/>
    <lineage>
        <taxon>Eukaryota</taxon>
        <taxon>Metazoa</taxon>
        <taxon>Ecdysozoa</taxon>
        <taxon>Nematoda</taxon>
        <taxon>Chromadorea</taxon>
        <taxon>Rhabditida</taxon>
        <taxon>Rhabditina</taxon>
        <taxon>Rhabditomorpha</taxon>
        <taxon>Rhabditoidea</taxon>
        <taxon>Rhabditidae</taxon>
        <taxon>Diploscapter</taxon>
    </lineage>
</organism>
<feature type="region of interest" description="Disordered" evidence="1">
    <location>
        <begin position="92"/>
        <end position="116"/>
    </location>
</feature>
<name>A0A2A2M2J9_9BILA</name>
<keyword evidence="3" id="KW-1185">Reference proteome</keyword>
<dbReference type="EMBL" id="LIAE01006121">
    <property type="protein sequence ID" value="PAV92613.1"/>
    <property type="molecule type" value="Genomic_DNA"/>
</dbReference>
<sequence>MHVIQTADASAEDSSVRRTIANIAISALVFEQARMTFGEDNTKPKLVYKASSGMESIIAPSLEAAEHQGATLINWESRDDRNRFVIELASLAEPTPKKGQPNMSVHASVQPRLKLN</sequence>
<gene>
    <name evidence="2" type="ORF">WR25_06383</name>
</gene>
<evidence type="ECO:0000313" key="3">
    <source>
        <dbReference type="Proteomes" id="UP000218231"/>
    </source>
</evidence>
<accession>A0A2A2M2J9</accession>
<reference evidence="2 3" key="1">
    <citation type="journal article" date="2017" name="Curr. Biol.">
        <title>Genome architecture and evolution of a unichromosomal asexual nematode.</title>
        <authorList>
            <person name="Fradin H."/>
            <person name="Zegar C."/>
            <person name="Gutwein M."/>
            <person name="Lucas J."/>
            <person name="Kovtun M."/>
            <person name="Corcoran D."/>
            <person name="Baugh L.R."/>
            <person name="Kiontke K."/>
            <person name="Gunsalus K."/>
            <person name="Fitch D.H."/>
            <person name="Piano F."/>
        </authorList>
    </citation>
    <scope>NUCLEOTIDE SEQUENCE [LARGE SCALE GENOMIC DNA]</scope>
    <source>
        <strain evidence="2">PF1309</strain>
    </source>
</reference>
<evidence type="ECO:0000256" key="1">
    <source>
        <dbReference type="SAM" id="MobiDB-lite"/>
    </source>
</evidence>
<protein>
    <submittedName>
        <fullName evidence="2">Uncharacterized protein</fullName>
    </submittedName>
</protein>
<comment type="caution">
    <text evidence="2">The sequence shown here is derived from an EMBL/GenBank/DDBJ whole genome shotgun (WGS) entry which is preliminary data.</text>
</comment>
<dbReference type="Proteomes" id="UP000218231">
    <property type="component" value="Unassembled WGS sequence"/>
</dbReference>
<dbReference type="AlphaFoldDB" id="A0A2A2M2J9"/>
<proteinExistence type="predicted"/>
<evidence type="ECO:0000313" key="2">
    <source>
        <dbReference type="EMBL" id="PAV92613.1"/>
    </source>
</evidence>